<keyword evidence="5 10" id="KW-0547">Nucleotide-binding</keyword>
<keyword evidence="4 10" id="KW-0436">Ligase</keyword>
<keyword evidence="3 10" id="KW-0963">Cytoplasm</keyword>
<proteinExistence type="inferred from homology"/>
<feature type="region of interest" description="Disordered" evidence="11">
    <location>
        <begin position="584"/>
        <end position="610"/>
    </location>
</feature>
<evidence type="ECO:0000256" key="10">
    <source>
        <dbReference type="HAMAP-Rule" id="MF_00177"/>
    </source>
</evidence>
<dbReference type="SUPFAM" id="SSF48163">
    <property type="entry name" value="An anticodon-binding domain of class I aminoacyl-tRNA synthetases"/>
    <property type="match status" value="1"/>
</dbReference>
<evidence type="ECO:0000256" key="7">
    <source>
        <dbReference type="ARBA" id="ARBA00022917"/>
    </source>
</evidence>
<dbReference type="InterPro" id="IPR014729">
    <property type="entry name" value="Rossmann-like_a/b/a_fold"/>
</dbReference>
<evidence type="ECO:0000256" key="3">
    <source>
        <dbReference type="ARBA" id="ARBA00022490"/>
    </source>
</evidence>
<sequence length="610" mass="68862">MEPAAGQDPYLNHWADAAAAKTLAAHADAKVVTVAAGITPSGVVHVGNFREVITVDLVARALRDRGADVRFIYSWDDFDVLRKVPADMPQRDMLNDNLRRSISAVPDPYGEHDSYAGHNIAAFEKSLAPLGIQPEFIRQSQRYRAGAYAEGIRLALKHAADIRAVLNSVRDKTTANTRLEDGWLPLSGFCDNCGRDTLAFAVQDEWTVHYDCSACKHAADVDLRQGGNLKLPWRIDWPMRWAHERVCFEPGGKDHSTAGGSFDTAKDIVRVVYGWQAPEYVGYDFVRIKGRAGKISSSKGDVVTVSDCLEIYEPEVLRWMFVSFRPNTEFQISFDLDVITLYENFDRTRRIAYGVEPAKDAQARLVAQRTMQLASVDHRRIGEGDVLPFVPGFRHLSMTLQIFEGDLDKTVAYYAEAGQINGDESRRLTRQRARCVWNWIAEWGPDEFRYQLRREPKLRELSADEATCLARLLAPLRGREEIREDELVPTMKTLCEGTGLDNKTFLPVVYDLLIGRDKGPKLTTLITAIGTGPRPVPARAEPARRDMTTKWHGPSDMLRRTCPLEHDGQQAQPWCERPCYRRPRPVAGASQCAHPSRGPRREHRRPRFAR</sequence>
<evidence type="ECO:0000256" key="5">
    <source>
        <dbReference type="ARBA" id="ARBA00022741"/>
    </source>
</evidence>
<evidence type="ECO:0000256" key="4">
    <source>
        <dbReference type="ARBA" id="ARBA00022598"/>
    </source>
</evidence>
<dbReference type="NCBIfam" id="TIGR00467">
    <property type="entry name" value="lysS_arch"/>
    <property type="match status" value="1"/>
</dbReference>
<reference evidence="12 13" key="1">
    <citation type="submission" date="2022-11" db="EMBL/GenBank/DDBJ databases">
        <title>Minimal conservation of predation-associated metabolite biosynthetic gene clusters underscores biosynthetic potential of Myxococcota including descriptions for ten novel species: Archangium lansinium sp. nov., Myxococcus landrumus sp. nov., Nannocystis bai.</title>
        <authorList>
            <person name="Ahearne A."/>
            <person name="Stevens C."/>
            <person name="Dowd S."/>
        </authorList>
    </citation>
    <scope>NUCLEOTIDE SEQUENCE [LARGE SCALE GENOMIC DNA]</scope>
    <source>
        <strain evidence="12 13">BB15-2</strain>
    </source>
</reference>
<evidence type="ECO:0000256" key="8">
    <source>
        <dbReference type="ARBA" id="ARBA00023146"/>
    </source>
</evidence>
<gene>
    <name evidence="10 12" type="primary">lysS</name>
    <name evidence="12" type="ORF">POL25_37340</name>
</gene>
<dbReference type="GO" id="GO:0004824">
    <property type="term" value="F:lysine-tRNA ligase activity"/>
    <property type="evidence" value="ECO:0007669"/>
    <property type="project" value="UniProtKB-EC"/>
</dbReference>
<dbReference type="Gene3D" id="6.10.20.10">
    <property type="entry name" value="Lysine tRNA ligase, stem contact fold domain"/>
    <property type="match status" value="1"/>
</dbReference>
<feature type="region of interest" description="Disordered" evidence="11">
    <location>
        <begin position="533"/>
        <end position="556"/>
    </location>
</feature>
<feature type="short sequence motif" description="'HIGH' region" evidence="10">
    <location>
        <begin position="40"/>
        <end position="48"/>
    </location>
</feature>
<dbReference type="HAMAP" id="MF_00177">
    <property type="entry name" value="Lys_tRNA_synth_class1"/>
    <property type="match status" value="1"/>
</dbReference>
<comment type="caution">
    <text evidence="10">Lacks conserved residue(s) required for the propagation of feature annotation.</text>
</comment>
<dbReference type="Gene3D" id="1.10.10.350">
    <property type="match status" value="1"/>
</dbReference>
<comment type="subcellular location">
    <subcellularLocation>
        <location evidence="1 10">Cytoplasm</location>
    </subcellularLocation>
</comment>
<dbReference type="InterPro" id="IPR002904">
    <property type="entry name" value="Lys-tRNA-ligase"/>
</dbReference>
<keyword evidence="7 10" id="KW-0648">Protein biosynthesis</keyword>
<dbReference type="Gene3D" id="1.10.10.770">
    <property type="match status" value="1"/>
</dbReference>
<dbReference type="Proteomes" id="UP001221686">
    <property type="component" value="Unassembled WGS sequence"/>
</dbReference>
<name>A0ABT5ECJ0_9BACT</name>
<feature type="short sequence motif" description="'KMSKS' region" evidence="10">
    <location>
        <begin position="294"/>
        <end position="298"/>
    </location>
</feature>
<comment type="catalytic activity">
    <reaction evidence="9 10">
        <text>tRNA(Lys) + L-lysine + ATP = L-lysyl-tRNA(Lys) + AMP + diphosphate</text>
        <dbReference type="Rhea" id="RHEA:20792"/>
        <dbReference type="Rhea" id="RHEA-COMP:9696"/>
        <dbReference type="Rhea" id="RHEA-COMP:9697"/>
        <dbReference type="ChEBI" id="CHEBI:30616"/>
        <dbReference type="ChEBI" id="CHEBI:32551"/>
        <dbReference type="ChEBI" id="CHEBI:33019"/>
        <dbReference type="ChEBI" id="CHEBI:78442"/>
        <dbReference type="ChEBI" id="CHEBI:78529"/>
        <dbReference type="ChEBI" id="CHEBI:456215"/>
        <dbReference type="EC" id="6.1.1.6"/>
    </reaction>
</comment>
<keyword evidence="8 10" id="KW-0030">Aminoacyl-tRNA synthetase</keyword>
<evidence type="ECO:0000256" key="6">
    <source>
        <dbReference type="ARBA" id="ARBA00022840"/>
    </source>
</evidence>
<protein>
    <recommendedName>
        <fullName evidence="10">Lysine--tRNA ligase</fullName>
        <ecNumber evidence="10">6.1.1.6</ecNumber>
    </recommendedName>
    <alternativeName>
        <fullName evidence="10">Lysyl-tRNA synthetase</fullName>
        <shortName evidence="10">LysRS</shortName>
    </alternativeName>
</protein>
<dbReference type="InterPro" id="IPR008925">
    <property type="entry name" value="aa_tRNA-synth_I_cd-bd_sf"/>
</dbReference>
<dbReference type="PANTHER" id="PTHR37940:SF1">
    <property type="entry name" value="LYSINE--TRNA LIGASE"/>
    <property type="match status" value="1"/>
</dbReference>
<evidence type="ECO:0000256" key="11">
    <source>
        <dbReference type="SAM" id="MobiDB-lite"/>
    </source>
</evidence>
<organism evidence="12 13">
    <name type="scientific">Nannocystis bainbridge</name>
    <dbReference type="NCBI Taxonomy" id="2995303"/>
    <lineage>
        <taxon>Bacteria</taxon>
        <taxon>Pseudomonadati</taxon>
        <taxon>Myxococcota</taxon>
        <taxon>Polyangia</taxon>
        <taxon>Nannocystales</taxon>
        <taxon>Nannocystaceae</taxon>
        <taxon>Nannocystis</taxon>
    </lineage>
</organism>
<evidence type="ECO:0000256" key="9">
    <source>
        <dbReference type="ARBA" id="ARBA00048573"/>
    </source>
</evidence>
<feature type="compositionally biased region" description="Basic residues" evidence="11">
    <location>
        <begin position="597"/>
        <end position="610"/>
    </location>
</feature>
<comment type="caution">
    <text evidence="12">The sequence shown here is derived from an EMBL/GenBank/DDBJ whole genome shotgun (WGS) entry which is preliminary data.</text>
</comment>
<evidence type="ECO:0000256" key="2">
    <source>
        <dbReference type="ARBA" id="ARBA00005594"/>
    </source>
</evidence>
<evidence type="ECO:0000256" key="1">
    <source>
        <dbReference type="ARBA" id="ARBA00004496"/>
    </source>
</evidence>
<dbReference type="Gene3D" id="3.40.50.620">
    <property type="entry name" value="HUPs"/>
    <property type="match status" value="2"/>
</dbReference>
<dbReference type="EC" id="6.1.1.6" evidence="10"/>
<dbReference type="InterPro" id="IPR020751">
    <property type="entry name" value="aa-tRNA-synth_I_codon-bd_sub2"/>
</dbReference>
<keyword evidence="6 10" id="KW-0067">ATP-binding</keyword>
<comment type="similarity">
    <text evidence="2 10">Belongs to the class-I aminoacyl-tRNA synthetase family.</text>
</comment>
<dbReference type="InterPro" id="IPR042078">
    <property type="entry name" value="Lys-tRNA-ligase_SC_fold"/>
</dbReference>
<dbReference type="PROSITE" id="PS00178">
    <property type="entry name" value="AA_TRNA_LIGASE_I"/>
    <property type="match status" value="1"/>
</dbReference>
<accession>A0ABT5ECJ0</accession>
<dbReference type="SUPFAM" id="SSF52374">
    <property type="entry name" value="Nucleotidylyl transferase"/>
    <property type="match status" value="1"/>
</dbReference>
<dbReference type="PANTHER" id="PTHR37940">
    <property type="entry name" value="LYSINE--TRNA LIGASE"/>
    <property type="match status" value="1"/>
</dbReference>
<evidence type="ECO:0000313" key="13">
    <source>
        <dbReference type="Proteomes" id="UP001221686"/>
    </source>
</evidence>
<dbReference type="EMBL" id="JAQNDL010000003">
    <property type="protein sequence ID" value="MDC0722613.1"/>
    <property type="molecule type" value="Genomic_DNA"/>
</dbReference>
<dbReference type="RefSeq" id="WP_272091133.1">
    <property type="nucleotide sequence ID" value="NZ_JAQNDL010000003.1"/>
</dbReference>
<keyword evidence="13" id="KW-1185">Reference proteome</keyword>
<evidence type="ECO:0000313" key="12">
    <source>
        <dbReference type="EMBL" id="MDC0722613.1"/>
    </source>
</evidence>
<dbReference type="InterPro" id="IPR001412">
    <property type="entry name" value="aa-tRNA-synth_I_CS"/>
</dbReference>
<dbReference type="Pfam" id="PF01921">
    <property type="entry name" value="tRNA-synt_1f"/>
    <property type="match status" value="1"/>
</dbReference>